<protein>
    <submittedName>
        <fullName evidence="2">Uncharacterized protein</fullName>
    </submittedName>
</protein>
<dbReference type="PANTHER" id="PTHR46579:SF2">
    <property type="entry name" value="C2H2-TYPE DOMAIN-CONTAINING PROTEIN"/>
    <property type="match status" value="1"/>
</dbReference>
<proteinExistence type="predicted"/>
<dbReference type="AlphaFoldDB" id="A0A4Q2DE95"/>
<accession>A0A4Q2DE95</accession>
<evidence type="ECO:0000313" key="3">
    <source>
        <dbReference type="Proteomes" id="UP000290288"/>
    </source>
</evidence>
<reference evidence="2 3" key="1">
    <citation type="submission" date="2019-01" db="EMBL/GenBank/DDBJ databases">
        <title>Draft genome sequence of Psathyrella aberdarensis IHI B618.</title>
        <authorList>
            <person name="Buettner E."/>
            <person name="Kellner H."/>
        </authorList>
    </citation>
    <scope>NUCLEOTIDE SEQUENCE [LARGE SCALE GENOMIC DNA]</scope>
    <source>
        <strain evidence="2 3">IHI B618</strain>
    </source>
</reference>
<organism evidence="2 3">
    <name type="scientific">Candolleomyces aberdarensis</name>
    <dbReference type="NCBI Taxonomy" id="2316362"/>
    <lineage>
        <taxon>Eukaryota</taxon>
        <taxon>Fungi</taxon>
        <taxon>Dikarya</taxon>
        <taxon>Basidiomycota</taxon>
        <taxon>Agaricomycotina</taxon>
        <taxon>Agaricomycetes</taxon>
        <taxon>Agaricomycetidae</taxon>
        <taxon>Agaricales</taxon>
        <taxon>Agaricineae</taxon>
        <taxon>Psathyrellaceae</taxon>
        <taxon>Candolleomyces</taxon>
    </lineage>
</organism>
<sequence>MIPRYHKRCLENVGSPFVSNINEAAAIRGFKDSDGNVSVDSEKELRTVWSLSYDTYNPLHNKAAGKSASVEAIGMACLSLPPSIRTKPENLYLVGLVPGPRQPCLEGLNGYLNPLVKVLKELYEDGTWFEQTYEHPEGRRSREAVIPSINDLPGGLKLVGHASHTANIFCAKCHVKKKGINNIDTDSDPFKLMTQEEYRRAASDWRDAMTKAQRNAIFKRTGIRYSVLLELDYWNPVSYVVIDGMHTLFLGIVRHRFRVIVGTHWNDDDDREEDAATPPEASERDLKKARNLLLSNAVTQTKLGQFSIAVLSKVCEERGLAIPESEKKGRRKKPYVFALMATVQSTDAVVTQSMGQTIVEKKHDLNVDYGLRDIEVELGDAEKSKKAPMLDTNDLKKIQDDIKHTLRPRSQGPPPKNFGSPSHGKLKADQWRTCIEFDLPVSLVKLWVVNQDPKIDLDLHARRLKVLHIGFFLEQFGPMRGWWMFFFESILLSLGFIVSEEPLAGELEETVLTTFCAASELRASVDRPQCPPILKECAAIVQSKQP</sequence>
<dbReference type="EMBL" id="SDEE01000294">
    <property type="protein sequence ID" value="RXW18043.1"/>
    <property type="molecule type" value="Genomic_DNA"/>
</dbReference>
<dbReference type="STRING" id="2316362.A0A4Q2DE95"/>
<evidence type="ECO:0000256" key="1">
    <source>
        <dbReference type="SAM" id="MobiDB-lite"/>
    </source>
</evidence>
<dbReference type="OrthoDB" id="3234349at2759"/>
<dbReference type="PANTHER" id="PTHR46579">
    <property type="entry name" value="F5/8 TYPE C DOMAIN-CONTAINING PROTEIN-RELATED"/>
    <property type="match status" value="1"/>
</dbReference>
<dbReference type="Pfam" id="PF02992">
    <property type="entry name" value="Transposase_21"/>
    <property type="match status" value="1"/>
</dbReference>
<keyword evidence="3" id="KW-1185">Reference proteome</keyword>
<dbReference type="InterPro" id="IPR004242">
    <property type="entry name" value="Transposase_21"/>
</dbReference>
<feature type="region of interest" description="Disordered" evidence="1">
    <location>
        <begin position="405"/>
        <end position="425"/>
    </location>
</feature>
<gene>
    <name evidence="2" type="ORF">EST38_g7821</name>
</gene>
<comment type="caution">
    <text evidence="2">The sequence shown here is derived from an EMBL/GenBank/DDBJ whole genome shotgun (WGS) entry which is preliminary data.</text>
</comment>
<dbReference type="Proteomes" id="UP000290288">
    <property type="component" value="Unassembled WGS sequence"/>
</dbReference>
<evidence type="ECO:0000313" key="2">
    <source>
        <dbReference type="EMBL" id="RXW18043.1"/>
    </source>
</evidence>
<name>A0A4Q2DE95_9AGAR</name>